<evidence type="ECO:0000256" key="1">
    <source>
        <dbReference type="SAM" id="MobiDB-lite"/>
    </source>
</evidence>
<organism evidence="2 3">
    <name type="scientific">Ophiocordyceps camponoti-rufipedis</name>
    <dbReference type="NCBI Taxonomy" id="2004952"/>
    <lineage>
        <taxon>Eukaryota</taxon>
        <taxon>Fungi</taxon>
        <taxon>Dikarya</taxon>
        <taxon>Ascomycota</taxon>
        <taxon>Pezizomycotina</taxon>
        <taxon>Sordariomycetes</taxon>
        <taxon>Hypocreomycetidae</taxon>
        <taxon>Hypocreales</taxon>
        <taxon>Ophiocordycipitaceae</taxon>
        <taxon>Ophiocordyceps</taxon>
    </lineage>
</organism>
<dbReference type="Proteomes" id="UP000226431">
    <property type="component" value="Unassembled WGS sequence"/>
</dbReference>
<name>A0A2C5Z1R9_9HYPO</name>
<evidence type="ECO:0000313" key="2">
    <source>
        <dbReference type="EMBL" id="PHH73926.1"/>
    </source>
</evidence>
<reference evidence="2 3" key="1">
    <citation type="submission" date="2017-06" db="EMBL/GenBank/DDBJ databases">
        <title>Ant-infecting Ophiocordyceps genomes reveal a high diversity of potential behavioral manipulation genes and a possible major role for enterotoxins.</title>
        <authorList>
            <person name="De Bekker C."/>
            <person name="Evans H.C."/>
            <person name="Brachmann A."/>
            <person name="Hughes D.P."/>
        </authorList>
    </citation>
    <scope>NUCLEOTIDE SEQUENCE [LARGE SCALE GENOMIC DNA]</scope>
    <source>
        <strain evidence="2 3">Map16</strain>
    </source>
</reference>
<dbReference type="AlphaFoldDB" id="A0A2C5Z1R9"/>
<comment type="caution">
    <text evidence="2">The sequence shown here is derived from an EMBL/GenBank/DDBJ whole genome shotgun (WGS) entry which is preliminary data.</text>
</comment>
<protein>
    <submittedName>
        <fullName evidence="2">Uncharacterized protein</fullName>
    </submittedName>
</protein>
<feature type="compositionally biased region" description="Basic and acidic residues" evidence="1">
    <location>
        <begin position="60"/>
        <end position="75"/>
    </location>
</feature>
<feature type="compositionally biased region" description="Basic residues" evidence="1">
    <location>
        <begin position="1"/>
        <end position="15"/>
    </location>
</feature>
<feature type="compositionally biased region" description="Low complexity" evidence="1">
    <location>
        <begin position="16"/>
        <end position="25"/>
    </location>
</feature>
<sequence>MAIRDRIRRVLHKSHSSGSDSSSSHTDVNVPTATPALTTRVDMGKPSSPPSPFARVFHNFRSDEDRRGRGGEPRIPKTRRKGRKPIHPSLRPLTVQNLQHQEMLSHFTMTFGATDPDQIESLSARGISPCCTRTPSVDGDFAELHATQTPTDTELDHEDTAWHTCISPTGT</sequence>
<dbReference type="OrthoDB" id="4825861at2759"/>
<accession>A0A2C5Z1R9</accession>
<dbReference type="EMBL" id="NJES01000308">
    <property type="protein sequence ID" value="PHH73926.1"/>
    <property type="molecule type" value="Genomic_DNA"/>
</dbReference>
<feature type="compositionally biased region" description="Basic residues" evidence="1">
    <location>
        <begin position="76"/>
        <end position="86"/>
    </location>
</feature>
<keyword evidence="3" id="KW-1185">Reference proteome</keyword>
<feature type="compositionally biased region" description="Polar residues" evidence="1">
    <location>
        <begin position="26"/>
        <end position="37"/>
    </location>
</feature>
<feature type="region of interest" description="Disordered" evidence="1">
    <location>
        <begin position="1"/>
        <end position="89"/>
    </location>
</feature>
<gene>
    <name evidence="2" type="ORF">CDD80_3460</name>
</gene>
<proteinExistence type="predicted"/>
<evidence type="ECO:0000313" key="3">
    <source>
        <dbReference type="Proteomes" id="UP000226431"/>
    </source>
</evidence>